<evidence type="ECO:0000313" key="1">
    <source>
        <dbReference type="EMBL" id="NTC31098.1"/>
    </source>
</evidence>
<proteinExistence type="predicted"/>
<sequence length="366" mass="41368">MLTLGAKNGEGAFSCSDNAEFCDEAAEALTVNLDPNFVIPKGQANLPLSFPRLEQMKTMVKAMGSHGISLEQMARASREPGSTFPTEWTHLRKAIGLETRGKSKLSRREIDKSSELFYGGEGLDSLDDWLIRFLRRLIGPLYDKLFEKISKEVERIIETKDASGLLKHYHADLRVARRDAYLAILTDYFRNYSEFSQVLYRVRLGVLPPEDAVTGSTNFENVKTFYGDAFETFAGLVELFTMLNNLDAGRKYDQGERLTLKKYRELDNASKFNPFANNAVFNELCVEIDNQIRNASHHRGIKLSEDRHSVLYRSGKGGTGDEQSMTYVTFLDRSTRLLLQIAVFLCVEIMMNFRQGQALFGGESTS</sequence>
<accession>A0AA44F9B2</accession>
<dbReference type="RefSeq" id="WP_174018793.1">
    <property type="nucleotide sequence ID" value="NZ_JAAMAW010000025.1"/>
</dbReference>
<gene>
    <name evidence="1" type="ORF">G6M46_23485</name>
</gene>
<dbReference type="AlphaFoldDB" id="A0AA44F9B2"/>
<dbReference type="Proteomes" id="UP000702952">
    <property type="component" value="Unassembled WGS sequence"/>
</dbReference>
<dbReference type="EMBL" id="JAAMAY010000036">
    <property type="protein sequence ID" value="NTC31098.1"/>
    <property type="molecule type" value="Genomic_DNA"/>
</dbReference>
<reference evidence="1" key="1">
    <citation type="journal article" date="2020" name="Science">
        <title>Unexpected conservation and global transmission of agrobacterial virulence plasmids.</title>
        <authorList>
            <person name="Weisberg A.J."/>
            <person name="Davis E.W. 2nd"/>
            <person name="Tabima J."/>
            <person name="Belcher M.S."/>
            <person name="Miller M."/>
            <person name="Kuo C.H."/>
            <person name="Loper J.E."/>
            <person name="Grunwald N.J."/>
            <person name="Putnam M.L."/>
            <person name="Chang J.H."/>
        </authorList>
    </citation>
    <scope>NUCLEOTIDE SEQUENCE</scope>
    <source>
        <strain evidence="1">17-1853-1a</strain>
    </source>
</reference>
<organism evidence="1 2">
    <name type="scientific">Agrobacterium tumefaciens</name>
    <dbReference type="NCBI Taxonomy" id="358"/>
    <lineage>
        <taxon>Bacteria</taxon>
        <taxon>Pseudomonadati</taxon>
        <taxon>Pseudomonadota</taxon>
        <taxon>Alphaproteobacteria</taxon>
        <taxon>Hyphomicrobiales</taxon>
        <taxon>Rhizobiaceae</taxon>
        <taxon>Rhizobium/Agrobacterium group</taxon>
        <taxon>Agrobacterium</taxon>
        <taxon>Agrobacterium tumefaciens complex</taxon>
    </lineage>
</organism>
<comment type="caution">
    <text evidence="1">The sequence shown here is derived from an EMBL/GenBank/DDBJ whole genome shotgun (WGS) entry which is preliminary data.</text>
</comment>
<evidence type="ECO:0000313" key="2">
    <source>
        <dbReference type="Proteomes" id="UP000702952"/>
    </source>
</evidence>
<protein>
    <submittedName>
        <fullName evidence="1">Uncharacterized protein</fullName>
    </submittedName>
</protein>
<name>A0AA44F9B2_AGRTU</name>